<name>F9Y695_KETVW</name>
<evidence type="ECO:0000313" key="3">
    <source>
        <dbReference type="Proteomes" id="UP000000692"/>
    </source>
</evidence>
<keyword evidence="1" id="KW-0812">Transmembrane</keyword>
<feature type="transmembrane region" description="Helical" evidence="1">
    <location>
        <begin position="83"/>
        <end position="107"/>
    </location>
</feature>
<dbReference type="EMBL" id="CP002018">
    <property type="protein sequence ID" value="AEM42092.1"/>
    <property type="molecule type" value="Genomic_DNA"/>
</dbReference>
<keyword evidence="1" id="KW-0472">Membrane</keyword>
<dbReference type="RefSeq" id="WP_013385482.1">
    <property type="nucleotide sequence ID" value="NC_017384.1"/>
</dbReference>
<dbReference type="eggNOG" id="COG3030">
    <property type="taxonomic scope" value="Bacteria"/>
</dbReference>
<dbReference type="AlphaFoldDB" id="F9Y695"/>
<organism evidence="2 3">
    <name type="scientific">Ketogulonicigenium vulgare (strain WSH-001)</name>
    <dbReference type="NCBI Taxonomy" id="759362"/>
    <lineage>
        <taxon>Bacteria</taxon>
        <taxon>Pseudomonadati</taxon>
        <taxon>Pseudomonadota</taxon>
        <taxon>Alphaproteobacteria</taxon>
        <taxon>Rhodobacterales</taxon>
        <taxon>Roseobacteraceae</taxon>
        <taxon>Ketogulonicigenium</taxon>
    </lineage>
</organism>
<dbReference type="OrthoDB" id="9792788at2"/>
<dbReference type="PANTHER" id="PTHR35335:SF1">
    <property type="entry name" value="UPF0716 PROTEIN FXSA"/>
    <property type="match status" value="1"/>
</dbReference>
<dbReference type="HOGENOM" id="CLU_085083_0_1_5"/>
<dbReference type="NCBIfam" id="NF008528">
    <property type="entry name" value="PRK11463.1-2"/>
    <property type="match status" value="1"/>
</dbReference>
<proteinExistence type="predicted"/>
<keyword evidence="1" id="KW-1133">Transmembrane helix</keyword>
<gene>
    <name evidence="2" type="primary">fxsA</name>
    <name evidence="2" type="ordered locus">KVU_2253</name>
</gene>
<protein>
    <submittedName>
        <fullName evidence="2">FxsA protein, putative</fullName>
    </submittedName>
</protein>
<sequence>MPLFWLFPALILIEIAAFVMIGSEIGVGLTLLLVLGSTALGVWTLRRLGLQAAQAMQSGFAFAARGGRENPVQQMGDGTLKAFASGLLIVPGLVSSALGAVLLIPAVRQFLWQRLQSRLNIRTASYGAAHGRNEGVIDGEFTEVDTRAPQVGGAANENSVWRQHPQDDQK</sequence>
<dbReference type="PANTHER" id="PTHR35335">
    <property type="entry name" value="UPF0716 PROTEIN FXSA"/>
    <property type="match status" value="1"/>
</dbReference>
<dbReference type="Proteomes" id="UP000000692">
    <property type="component" value="Chromosome"/>
</dbReference>
<evidence type="ECO:0000313" key="2">
    <source>
        <dbReference type="EMBL" id="AEM42092.1"/>
    </source>
</evidence>
<dbReference type="GO" id="GO:0016020">
    <property type="term" value="C:membrane"/>
    <property type="evidence" value="ECO:0007669"/>
    <property type="project" value="InterPro"/>
</dbReference>
<dbReference type="KEGG" id="kvl:KVU_2253"/>
<keyword evidence="3" id="KW-1185">Reference proteome</keyword>
<accession>F9Y695</accession>
<evidence type="ECO:0000256" key="1">
    <source>
        <dbReference type="SAM" id="Phobius"/>
    </source>
</evidence>
<reference evidence="2 3" key="1">
    <citation type="journal article" date="2011" name="J. Bacteriol.">
        <title>Complete genome sequence of the industrial strain Ketogulonicigenium vulgare WSH-001.</title>
        <authorList>
            <person name="Liu L."/>
            <person name="Li Y."/>
            <person name="Zhang J."/>
            <person name="Zhou Z."/>
            <person name="Liu J."/>
            <person name="Li X."/>
            <person name="Zhou J."/>
            <person name="Du G."/>
            <person name="Wang L."/>
            <person name="Chen J."/>
        </authorList>
    </citation>
    <scope>NUCLEOTIDE SEQUENCE [LARGE SCALE GENOMIC DNA]</scope>
    <source>
        <strain evidence="2 3">WSH-001</strain>
    </source>
</reference>
<dbReference type="Pfam" id="PF04186">
    <property type="entry name" value="FxsA"/>
    <property type="match status" value="1"/>
</dbReference>
<dbReference type="InterPro" id="IPR007313">
    <property type="entry name" value="FxsA"/>
</dbReference>